<dbReference type="InterPro" id="IPR024741">
    <property type="entry name" value="Condensin2_G2"/>
</dbReference>
<dbReference type="Pfam" id="PF12422">
    <property type="entry name" value="Condensin2nSMC"/>
    <property type="match status" value="1"/>
</dbReference>
<dbReference type="PANTHER" id="PTHR16199">
    <property type="entry name" value="CONDENSIN-2 COMPLEX SUBUNIT G2"/>
    <property type="match status" value="1"/>
</dbReference>
<gene>
    <name evidence="1" type="ORF">JOQ06_017915</name>
</gene>
<dbReference type="GO" id="GO:0000070">
    <property type="term" value="P:mitotic sister chromatid segregation"/>
    <property type="evidence" value="ECO:0007669"/>
    <property type="project" value="TreeGrafter"/>
</dbReference>
<evidence type="ECO:0000313" key="1">
    <source>
        <dbReference type="EMBL" id="KAJ4925179.1"/>
    </source>
</evidence>
<name>A0AAD6AI40_9TELE</name>
<proteinExistence type="predicted"/>
<organism evidence="1 2">
    <name type="scientific">Pogonophryne albipinna</name>
    <dbReference type="NCBI Taxonomy" id="1090488"/>
    <lineage>
        <taxon>Eukaryota</taxon>
        <taxon>Metazoa</taxon>
        <taxon>Chordata</taxon>
        <taxon>Craniata</taxon>
        <taxon>Vertebrata</taxon>
        <taxon>Euteleostomi</taxon>
        <taxon>Actinopterygii</taxon>
        <taxon>Neopterygii</taxon>
        <taxon>Teleostei</taxon>
        <taxon>Neoteleostei</taxon>
        <taxon>Acanthomorphata</taxon>
        <taxon>Eupercaria</taxon>
        <taxon>Perciformes</taxon>
        <taxon>Notothenioidei</taxon>
        <taxon>Pogonophryne</taxon>
    </lineage>
</organism>
<comment type="caution">
    <text evidence="1">The sequence shown here is derived from an EMBL/GenBank/DDBJ whole genome shotgun (WGS) entry which is preliminary data.</text>
</comment>
<evidence type="ECO:0000313" key="2">
    <source>
        <dbReference type="Proteomes" id="UP001219934"/>
    </source>
</evidence>
<dbReference type="EMBL" id="JAPTMU010000021">
    <property type="protein sequence ID" value="KAJ4925179.1"/>
    <property type="molecule type" value="Genomic_DNA"/>
</dbReference>
<dbReference type="Proteomes" id="UP001219934">
    <property type="component" value="Unassembled WGS sequence"/>
</dbReference>
<protein>
    <submittedName>
        <fullName evidence="1">Uncharacterized protein</fullName>
    </submittedName>
</protein>
<keyword evidence="2" id="KW-1185">Reference proteome</keyword>
<dbReference type="AlphaFoldDB" id="A0AAD6AI40"/>
<accession>A0AAD6AI40</accession>
<dbReference type="GO" id="GO:0005634">
    <property type="term" value="C:nucleus"/>
    <property type="evidence" value="ECO:0007669"/>
    <property type="project" value="InterPro"/>
</dbReference>
<sequence length="119" mass="13584">MVTAHIAEIYFRAWKKAGGDFLEKIESSCIVSYFHSRKGCEKVDKMLSNLYKPILWKALSAPNFEVRANATLLFTEAFPVLDMENGNKSTDEATQKQLDTVMVRAVKKAFFERKLGFLL</sequence>
<dbReference type="PANTHER" id="PTHR16199:SF4">
    <property type="entry name" value="CONDENSIN-2 COMPLEX SUBUNIT G2"/>
    <property type="match status" value="1"/>
</dbReference>
<reference evidence="1" key="1">
    <citation type="submission" date="2022-11" db="EMBL/GenBank/DDBJ databases">
        <title>Chromosome-level genome of Pogonophryne albipinna.</title>
        <authorList>
            <person name="Jo E."/>
        </authorList>
    </citation>
    <scope>NUCLEOTIDE SEQUENCE</scope>
    <source>
        <strain evidence="1">SGF0006</strain>
        <tissue evidence="1">Muscle</tissue>
    </source>
</reference>
<dbReference type="GO" id="GO:0000796">
    <property type="term" value="C:condensin complex"/>
    <property type="evidence" value="ECO:0007669"/>
    <property type="project" value="TreeGrafter"/>
</dbReference>